<dbReference type="OrthoDB" id="344729at2"/>
<sequence>MLTRRLLLATALAALALPVSADEPPVFEVSDLAIQGYDPVAYFTEGRPVEGTNAHQVMWMGATWRFASAANREAFERNPQKYAPQYGGYCAYAASQGYVAPTDPAAFTVHDGKLYLNYSQRVRGIWEKDIRGFVAAADATWPKPLGK</sequence>
<gene>
    <name evidence="3" type="ORF">SAMN05444002_2226</name>
</gene>
<dbReference type="AlphaFoldDB" id="A0A1N6G614"/>
<accession>A0A1N6G614</accession>
<dbReference type="RefSeq" id="WP_084193002.1">
    <property type="nucleotide sequence ID" value="NZ_FSRL01000001.1"/>
</dbReference>
<feature type="signal peptide" evidence="1">
    <location>
        <begin position="1"/>
        <end position="21"/>
    </location>
</feature>
<organism evidence="3 4">
    <name type="scientific">Vannielia litorea</name>
    <dbReference type="NCBI Taxonomy" id="1217970"/>
    <lineage>
        <taxon>Bacteria</taxon>
        <taxon>Pseudomonadati</taxon>
        <taxon>Pseudomonadota</taxon>
        <taxon>Alphaproteobacteria</taxon>
        <taxon>Rhodobacterales</taxon>
        <taxon>Paracoccaceae</taxon>
        <taxon>Vannielia</taxon>
    </lineage>
</organism>
<proteinExistence type="predicted"/>
<dbReference type="STRING" id="1217970.SAMN05444002_2226"/>
<feature type="chain" id="PRO_5012297403" evidence="1">
    <location>
        <begin position="22"/>
        <end position="147"/>
    </location>
</feature>
<protein>
    <submittedName>
        <fullName evidence="3">YHS domain-containing protein</fullName>
    </submittedName>
</protein>
<keyword evidence="4" id="KW-1185">Reference proteome</keyword>
<evidence type="ECO:0000259" key="2">
    <source>
        <dbReference type="Pfam" id="PF04945"/>
    </source>
</evidence>
<evidence type="ECO:0000256" key="1">
    <source>
        <dbReference type="SAM" id="SignalP"/>
    </source>
</evidence>
<evidence type="ECO:0000313" key="3">
    <source>
        <dbReference type="EMBL" id="SIO02842.1"/>
    </source>
</evidence>
<reference evidence="4" key="1">
    <citation type="submission" date="2016-11" db="EMBL/GenBank/DDBJ databases">
        <authorList>
            <person name="Varghese N."/>
            <person name="Submissions S."/>
        </authorList>
    </citation>
    <scope>NUCLEOTIDE SEQUENCE [LARGE SCALE GENOMIC DNA]</scope>
    <source>
        <strain evidence="4">DSM 29440</strain>
    </source>
</reference>
<evidence type="ECO:0000313" key="4">
    <source>
        <dbReference type="Proteomes" id="UP000184932"/>
    </source>
</evidence>
<dbReference type="Pfam" id="PF04945">
    <property type="entry name" value="YHS"/>
    <property type="match status" value="1"/>
</dbReference>
<dbReference type="InterPro" id="IPR007029">
    <property type="entry name" value="YHS_dom"/>
</dbReference>
<dbReference type="EMBL" id="FSRL01000001">
    <property type="protein sequence ID" value="SIO02842.1"/>
    <property type="molecule type" value="Genomic_DNA"/>
</dbReference>
<dbReference type="NCBIfam" id="NF041384">
    <property type="entry name" value="YHS_seleno_dom"/>
    <property type="match status" value="1"/>
</dbReference>
<name>A0A1N6G614_9RHOB</name>
<feature type="domain" description="YHS" evidence="2">
    <location>
        <begin position="40"/>
        <end position="86"/>
    </location>
</feature>
<dbReference type="Proteomes" id="UP000184932">
    <property type="component" value="Unassembled WGS sequence"/>
</dbReference>
<keyword evidence="1" id="KW-0732">Signal</keyword>